<gene>
    <name evidence="2" type="ORF">E0F89_05750</name>
</gene>
<dbReference type="RefSeq" id="WP_131908897.1">
    <property type="nucleotide sequence ID" value="NZ_SMFM01000002.1"/>
</dbReference>
<keyword evidence="3" id="KW-1185">Reference proteome</keyword>
<sequence>MTENLNLAFHEKRLIEKALLKTKGNVAKAYLLNVPKENYMTYKTYLYKINHVYKIDKKNINERKQSTTNAAGSDPLVGK</sequence>
<organism evidence="2 3">
    <name type="scientific">Flavobacterium caseinilyticum</name>
    <dbReference type="NCBI Taxonomy" id="2541732"/>
    <lineage>
        <taxon>Bacteria</taxon>
        <taxon>Pseudomonadati</taxon>
        <taxon>Bacteroidota</taxon>
        <taxon>Flavobacteriia</taxon>
        <taxon>Flavobacteriales</taxon>
        <taxon>Flavobacteriaceae</taxon>
        <taxon>Flavobacterium</taxon>
    </lineage>
</organism>
<name>A0A4R5AVH7_9FLAO</name>
<dbReference type="AlphaFoldDB" id="A0A4R5AVH7"/>
<accession>A0A4R5AVH7</accession>
<protein>
    <submittedName>
        <fullName evidence="2">Uncharacterized protein</fullName>
    </submittedName>
</protein>
<feature type="region of interest" description="Disordered" evidence="1">
    <location>
        <begin position="60"/>
        <end position="79"/>
    </location>
</feature>
<comment type="caution">
    <text evidence="2">The sequence shown here is derived from an EMBL/GenBank/DDBJ whole genome shotgun (WGS) entry which is preliminary data.</text>
</comment>
<evidence type="ECO:0000256" key="1">
    <source>
        <dbReference type="SAM" id="MobiDB-lite"/>
    </source>
</evidence>
<reference evidence="2 3" key="1">
    <citation type="submission" date="2019-03" db="EMBL/GenBank/DDBJ databases">
        <title>Flavobacterium AT-3-2 sp. nov., isolated from arctic soil.</title>
        <authorList>
            <person name="Chaudhary D.K."/>
        </authorList>
    </citation>
    <scope>NUCLEOTIDE SEQUENCE [LARGE SCALE GENOMIC DNA]</scope>
    <source>
        <strain evidence="2 3">AT-3-2</strain>
    </source>
</reference>
<evidence type="ECO:0000313" key="2">
    <source>
        <dbReference type="EMBL" id="TDD77101.1"/>
    </source>
</evidence>
<evidence type="ECO:0000313" key="3">
    <source>
        <dbReference type="Proteomes" id="UP000295278"/>
    </source>
</evidence>
<dbReference type="Proteomes" id="UP000295278">
    <property type="component" value="Unassembled WGS sequence"/>
</dbReference>
<proteinExistence type="predicted"/>
<dbReference type="EMBL" id="SMFM01000002">
    <property type="protein sequence ID" value="TDD77101.1"/>
    <property type="molecule type" value="Genomic_DNA"/>
</dbReference>